<accession>A0A017SLG3</accession>
<dbReference type="SUPFAM" id="SSF53167">
    <property type="entry name" value="Purine and uridine phosphorylases"/>
    <property type="match status" value="1"/>
</dbReference>
<dbReference type="Gene3D" id="1.25.40.10">
    <property type="entry name" value="Tetratricopeptide repeat domain"/>
    <property type="match status" value="1"/>
</dbReference>
<dbReference type="EMBL" id="KK088416">
    <property type="protein sequence ID" value="EYE97125.1"/>
    <property type="molecule type" value="Genomic_DNA"/>
</dbReference>
<gene>
    <name evidence="3" type="ORF">EURHEDRAFT_551243</name>
</gene>
<dbReference type="SUPFAM" id="SSF52540">
    <property type="entry name" value="P-loop containing nucleoside triphosphate hydrolases"/>
    <property type="match status" value="1"/>
</dbReference>
<dbReference type="GeneID" id="63702657"/>
<feature type="region of interest" description="Disordered" evidence="1">
    <location>
        <begin position="732"/>
        <end position="763"/>
    </location>
</feature>
<dbReference type="SUPFAM" id="SSF48452">
    <property type="entry name" value="TPR-like"/>
    <property type="match status" value="1"/>
</dbReference>
<dbReference type="AlphaFoldDB" id="A0A017SLG3"/>
<name>A0A017SLG3_ASPRC</name>
<dbReference type="OrthoDB" id="1577640at2759"/>
<evidence type="ECO:0000259" key="2">
    <source>
        <dbReference type="Pfam" id="PF00931"/>
    </source>
</evidence>
<dbReference type="PANTHER" id="PTHR46082">
    <property type="entry name" value="ATP/GTP-BINDING PROTEIN-RELATED"/>
    <property type="match status" value="1"/>
</dbReference>
<dbReference type="Gene3D" id="3.40.50.300">
    <property type="entry name" value="P-loop containing nucleotide triphosphate hydrolases"/>
    <property type="match status" value="1"/>
</dbReference>
<proteinExistence type="predicted"/>
<sequence>MCPRSRTDFGIAMICTIPLEADAVEALFDETYDRLGNIYGKQSGDANSYINGRIGEHYVVLCYMPEMGKGSAASVASSLQVSYTGIQLALVVGICEGAPYPSDNQNIFLGDQKTDIKKIADREIQNLLAGLKASQNNNKFRDQMLQHLLAVQQSEPRWQCCCVNGNSPDYICEEALGESCNGLGCDENRVSRRRGSADADKASVHIGKVASADTVMKSGEQRDQIVRKEKDIGFEMEGARVWDNILCIIIKGVCDYADSHKSKTWQAYAAAAGASAAKNFLEYWRPIRRSLSVERQCHWMVPFGRNLQFVGRQDEITKLEELIMNQHGPTKIAISGIGRVGKTQVALELAHHTKARDVECSIFWIPCTSPESVEQAYRSIARIVGIQEMKPAEEKDQVKTYLSQRRSGKWLLIFDNADDTDMWIKGSNTVPALKNLLPQNDNCHIIFTPRNKKLAVKLASPYVISISELDKNTETAIALLKLLTFLPLAITQAASYINENNMGLANYITLLQEQETDVVELLSEHFEDEGRYKDIQNPVATTWLISFQQIQRLDDLATGYLSFMACINPRNIPQSFLPQPTSKKRKSDAIGLLKAYSFNVGMCLDSDGRYSEVGLLSTNIMKIQQTKNGDKHLSTLISMTLAASTYRNQGRWKEAEELEVQVMETCKRVLGPEHPECLNDMGNLAYTWKSLGKVEDALILIKSVINFAATGSVLITQYLIFLRGPSQWQQVDRSSLNEPPRAPDQLESQKHKGHHLVGIPAPQ</sequence>
<dbReference type="HOGENOM" id="CLU_000288_125_3_1"/>
<dbReference type="InterPro" id="IPR027417">
    <property type="entry name" value="P-loop_NTPase"/>
</dbReference>
<dbReference type="STRING" id="1388766.A0A017SLG3"/>
<keyword evidence="4" id="KW-1185">Reference proteome</keyword>
<evidence type="ECO:0000313" key="4">
    <source>
        <dbReference type="Proteomes" id="UP000019804"/>
    </source>
</evidence>
<evidence type="ECO:0000256" key="1">
    <source>
        <dbReference type="SAM" id="MobiDB-lite"/>
    </source>
</evidence>
<dbReference type="Gene3D" id="3.40.50.1580">
    <property type="entry name" value="Nucleoside phosphorylase domain"/>
    <property type="match status" value="1"/>
</dbReference>
<protein>
    <submittedName>
        <fullName evidence="3">Purine and uridine phosphorylase</fullName>
    </submittedName>
</protein>
<dbReference type="PANTHER" id="PTHR46082:SF6">
    <property type="entry name" value="AAA+ ATPASE DOMAIN-CONTAINING PROTEIN-RELATED"/>
    <property type="match status" value="1"/>
</dbReference>
<dbReference type="GO" id="GO:0009116">
    <property type="term" value="P:nucleoside metabolic process"/>
    <property type="evidence" value="ECO:0007669"/>
    <property type="project" value="InterPro"/>
</dbReference>
<dbReference type="GO" id="GO:0043531">
    <property type="term" value="F:ADP binding"/>
    <property type="evidence" value="ECO:0007669"/>
    <property type="project" value="InterPro"/>
</dbReference>
<feature type="domain" description="NB-ARC" evidence="2">
    <location>
        <begin position="313"/>
        <end position="469"/>
    </location>
</feature>
<dbReference type="Pfam" id="PF00931">
    <property type="entry name" value="NB-ARC"/>
    <property type="match status" value="1"/>
</dbReference>
<dbReference type="InterPro" id="IPR035994">
    <property type="entry name" value="Nucleoside_phosphorylase_sf"/>
</dbReference>
<evidence type="ECO:0000313" key="3">
    <source>
        <dbReference type="EMBL" id="EYE97125.1"/>
    </source>
</evidence>
<dbReference type="InterPro" id="IPR053137">
    <property type="entry name" value="NLR-like"/>
</dbReference>
<organism evidence="3 4">
    <name type="scientific">Aspergillus ruber (strain CBS 135680)</name>
    <dbReference type="NCBI Taxonomy" id="1388766"/>
    <lineage>
        <taxon>Eukaryota</taxon>
        <taxon>Fungi</taxon>
        <taxon>Dikarya</taxon>
        <taxon>Ascomycota</taxon>
        <taxon>Pezizomycotina</taxon>
        <taxon>Eurotiomycetes</taxon>
        <taxon>Eurotiomycetidae</taxon>
        <taxon>Eurotiales</taxon>
        <taxon>Aspergillaceae</taxon>
        <taxon>Aspergillus</taxon>
        <taxon>Aspergillus subgen. Aspergillus</taxon>
    </lineage>
</organism>
<dbReference type="InterPro" id="IPR002182">
    <property type="entry name" value="NB-ARC"/>
</dbReference>
<dbReference type="GO" id="GO:0003824">
    <property type="term" value="F:catalytic activity"/>
    <property type="evidence" value="ECO:0007669"/>
    <property type="project" value="InterPro"/>
</dbReference>
<dbReference type="InterPro" id="IPR011990">
    <property type="entry name" value="TPR-like_helical_dom_sf"/>
</dbReference>
<dbReference type="Pfam" id="PF13374">
    <property type="entry name" value="TPR_10"/>
    <property type="match status" value="1"/>
</dbReference>
<dbReference type="Proteomes" id="UP000019804">
    <property type="component" value="Unassembled WGS sequence"/>
</dbReference>
<dbReference type="RefSeq" id="XP_040640813.1">
    <property type="nucleotide sequence ID" value="XM_040787533.1"/>
</dbReference>
<reference evidence="4" key="1">
    <citation type="journal article" date="2014" name="Nat. Commun.">
        <title>Genomic adaptations of the halophilic Dead Sea filamentous fungus Eurotium rubrum.</title>
        <authorList>
            <person name="Kis-Papo T."/>
            <person name="Weig A.R."/>
            <person name="Riley R."/>
            <person name="Persoh D."/>
            <person name="Salamov A."/>
            <person name="Sun H."/>
            <person name="Lipzen A."/>
            <person name="Wasser S.P."/>
            <person name="Rambold G."/>
            <person name="Grigoriev I.V."/>
            <person name="Nevo E."/>
        </authorList>
    </citation>
    <scope>NUCLEOTIDE SEQUENCE [LARGE SCALE GENOMIC DNA]</scope>
    <source>
        <strain evidence="4">CBS 135680</strain>
    </source>
</reference>